<protein>
    <submittedName>
        <fullName evidence="1">Gfo/Idh/MocA family oxidoreductase</fullName>
    </submittedName>
</protein>
<dbReference type="EMBL" id="JBBKAR010000046">
    <property type="protein sequence ID" value="MEJ8305846.1"/>
    <property type="molecule type" value="Genomic_DNA"/>
</dbReference>
<accession>A0ACC6PG02</accession>
<name>A0ACC6PG02_9BACL</name>
<evidence type="ECO:0000313" key="2">
    <source>
        <dbReference type="Proteomes" id="UP001380953"/>
    </source>
</evidence>
<dbReference type="Proteomes" id="UP001380953">
    <property type="component" value="Unassembled WGS sequence"/>
</dbReference>
<gene>
    <name evidence="1" type="ORF">WKI47_18200</name>
</gene>
<reference evidence="1" key="1">
    <citation type="submission" date="2024-03" db="EMBL/GenBank/DDBJ databases">
        <title>Whole genome sequecning of epiphytes from Marcgravia umbellata leaves.</title>
        <authorList>
            <person name="Kumar G."/>
            <person name="Savka M.A."/>
        </authorList>
    </citation>
    <scope>NUCLEOTIDE SEQUENCE</scope>
    <source>
        <strain evidence="1">RIT_BL5</strain>
    </source>
</reference>
<keyword evidence="2" id="KW-1185">Reference proteome</keyword>
<evidence type="ECO:0000313" key="1">
    <source>
        <dbReference type="EMBL" id="MEJ8305846.1"/>
    </source>
</evidence>
<proteinExistence type="predicted"/>
<comment type="caution">
    <text evidence="1">The sequence shown here is derived from an EMBL/GenBank/DDBJ whole genome shotgun (WGS) entry which is preliminary data.</text>
</comment>
<sequence>MIKWGILGAGNIAHRFAAAVVHEPNSTLYAVSGRDEGKLKAFTAKNPADKLYLSHDELLADPDIDAVYLALPHQLHHEWAIQAIHAGKAVLCEKPASLNAREMREIAEAARSRNVLFMEAMKQRFVPLYRELRRRVDAGEIGKIASVYASFCNEIPQGMTTYHVQPGYGGSLLDVGTYCASWIEDFAPGSIELQTVAANQQDSVDYYIDAELQAGGVKARLECAFDRQKERVAVLQGETGRIVVHDLHRPVSMSLYRDGQEPEQIEVPYEIDDFYSEVHHFAECLQQGRTESDIMPLSASLRCAEILDAVRAGLTYTPECLDVLAEQEELLQYEAFGSKEALELGNTIVELAGEYDREIAVSIFRESDELVIFQYIMDSKAARNVGYMEGKRRAALLTGHSSVWMHVDHELNGAWSEAMANIPHYVPSGGAFPIRVNGEWAATLSLSGLREGRDHELVIRALSRVLKREVPAFPCATI</sequence>
<organism evidence="1 2">
    <name type="scientific">Saccharibacillus sacchari</name>
    <dbReference type="NCBI Taxonomy" id="456493"/>
    <lineage>
        <taxon>Bacteria</taxon>
        <taxon>Bacillati</taxon>
        <taxon>Bacillota</taxon>
        <taxon>Bacilli</taxon>
        <taxon>Bacillales</taxon>
        <taxon>Paenibacillaceae</taxon>
        <taxon>Saccharibacillus</taxon>
    </lineage>
</organism>